<keyword evidence="2" id="KW-0472">Membrane</keyword>
<dbReference type="Proteomes" id="UP000575898">
    <property type="component" value="Unassembled WGS sequence"/>
</dbReference>
<organism evidence="3 4">
    <name type="scientific">Chitinivorax tropicus</name>
    <dbReference type="NCBI Taxonomy" id="714531"/>
    <lineage>
        <taxon>Bacteria</taxon>
        <taxon>Pseudomonadati</taxon>
        <taxon>Pseudomonadota</taxon>
        <taxon>Betaproteobacteria</taxon>
        <taxon>Chitinivorax</taxon>
    </lineage>
</organism>
<evidence type="ECO:0000313" key="3">
    <source>
        <dbReference type="EMBL" id="MBB5018651.1"/>
    </source>
</evidence>
<evidence type="ECO:0000256" key="1">
    <source>
        <dbReference type="SAM" id="MobiDB-lite"/>
    </source>
</evidence>
<comment type="caution">
    <text evidence="3">The sequence shown here is derived from an EMBL/GenBank/DDBJ whole genome shotgun (WGS) entry which is preliminary data.</text>
</comment>
<dbReference type="RefSeq" id="WP_184038246.1">
    <property type="nucleotide sequence ID" value="NZ_JACHHY010000010.1"/>
</dbReference>
<accession>A0A840MTY1</accession>
<name>A0A840MTY1_9PROT</name>
<sequence length="68" mass="7553">MTADVWSMIRFWCKRRYLTSARAICALYAESAAHLLLWGYWRGMNRAGVPGSRLPGKPGFDSGSTGLS</sequence>
<evidence type="ECO:0000256" key="2">
    <source>
        <dbReference type="SAM" id="Phobius"/>
    </source>
</evidence>
<proteinExistence type="predicted"/>
<dbReference type="AlphaFoldDB" id="A0A840MTY1"/>
<protein>
    <submittedName>
        <fullName evidence="3">Uncharacterized protein</fullName>
    </submittedName>
</protein>
<keyword evidence="2" id="KW-1133">Transmembrane helix</keyword>
<feature type="region of interest" description="Disordered" evidence="1">
    <location>
        <begin position="47"/>
        <end position="68"/>
    </location>
</feature>
<gene>
    <name evidence="3" type="ORF">HNQ59_001942</name>
</gene>
<feature type="transmembrane region" description="Helical" evidence="2">
    <location>
        <begin position="21"/>
        <end position="41"/>
    </location>
</feature>
<dbReference type="EMBL" id="JACHHY010000010">
    <property type="protein sequence ID" value="MBB5018651.1"/>
    <property type="molecule type" value="Genomic_DNA"/>
</dbReference>
<keyword evidence="4" id="KW-1185">Reference proteome</keyword>
<keyword evidence="2" id="KW-0812">Transmembrane</keyword>
<evidence type="ECO:0000313" key="4">
    <source>
        <dbReference type="Proteomes" id="UP000575898"/>
    </source>
</evidence>
<reference evidence="3 4" key="1">
    <citation type="submission" date="2020-08" db="EMBL/GenBank/DDBJ databases">
        <title>Genomic Encyclopedia of Type Strains, Phase IV (KMG-IV): sequencing the most valuable type-strain genomes for metagenomic binning, comparative biology and taxonomic classification.</title>
        <authorList>
            <person name="Goeker M."/>
        </authorList>
    </citation>
    <scope>NUCLEOTIDE SEQUENCE [LARGE SCALE GENOMIC DNA]</scope>
    <source>
        <strain evidence="3 4">DSM 27165</strain>
    </source>
</reference>